<feature type="binding site" evidence="12 15">
    <location>
        <position position="201"/>
    </location>
    <ligand>
        <name>pyruvate</name>
        <dbReference type="ChEBI" id="CHEBI:15361"/>
    </ligand>
</feature>
<evidence type="ECO:0000256" key="6">
    <source>
        <dbReference type="ARBA" id="ARBA00022605"/>
    </source>
</evidence>
<keyword evidence="9 12" id="KW-0456">Lyase</keyword>
<gene>
    <name evidence="12 17" type="primary">dapA</name>
    <name evidence="16" type="synonym">dapA_5</name>
    <name evidence="17" type="ORF">IPC1295_06265</name>
    <name evidence="16" type="ORF">PAERUG_P19_London_7_VIM_2_05_10_06821</name>
</gene>
<keyword evidence="5 12" id="KW-0963">Cytoplasm</keyword>
<dbReference type="CDD" id="cd00950">
    <property type="entry name" value="DHDPS"/>
    <property type="match status" value="1"/>
</dbReference>
<dbReference type="NCBIfam" id="TIGR00674">
    <property type="entry name" value="dapA"/>
    <property type="match status" value="1"/>
</dbReference>
<evidence type="ECO:0000256" key="8">
    <source>
        <dbReference type="ARBA" id="ARBA00023154"/>
    </source>
</evidence>
<comment type="subcellular location">
    <subcellularLocation>
        <location evidence="12">Cytoplasm</location>
    </subcellularLocation>
</comment>
<dbReference type="HAMAP" id="MF_00418">
    <property type="entry name" value="DapA"/>
    <property type="match status" value="1"/>
</dbReference>
<dbReference type="GO" id="GO:0019877">
    <property type="term" value="P:diaminopimelate biosynthetic process"/>
    <property type="evidence" value="ECO:0007669"/>
    <property type="project" value="UniProtKB-UniRule"/>
</dbReference>
<evidence type="ECO:0000256" key="3">
    <source>
        <dbReference type="ARBA" id="ARBA00007592"/>
    </source>
</evidence>
<dbReference type="GO" id="GO:0008840">
    <property type="term" value="F:4-hydroxy-tetrahydrodipicolinate synthase activity"/>
    <property type="evidence" value="ECO:0007669"/>
    <property type="project" value="UniProtKB-UniRule"/>
</dbReference>
<keyword evidence="8 12" id="KW-0457">Lysine biosynthesis</keyword>
<dbReference type="UniPathway" id="UPA00034">
    <property type="reaction ID" value="UER00017"/>
</dbReference>
<dbReference type="GO" id="GO:0005737">
    <property type="term" value="C:cytoplasm"/>
    <property type="evidence" value="ECO:0007669"/>
    <property type="project" value="UniProtKB-SubCell"/>
</dbReference>
<keyword evidence="6 12" id="KW-0028">Amino-acid biosynthesis</keyword>
<evidence type="ECO:0000256" key="14">
    <source>
        <dbReference type="PIRSR" id="PIRSR001365-1"/>
    </source>
</evidence>
<evidence type="ECO:0000313" key="18">
    <source>
        <dbReference type="Proteomes" id="UP000045039"/>
    </source>
</evidence>
<protein>
    <recommendedName>
        <fullName evidence="4 12">4-hydroxy-tetrahydrodipicolinate synthase</fullName>
        <shortName evidence="12">HTPA synthase</shortName>
        <ecNumber evidence="4 12">4.3.3.7</ecNumber>
    </recommendedName>
</protein>
<evidence type="ECO:0000256" key="1">
    <source>
        <dbReference type="ARBA" id="ARBA00003294"/>
    </source>
</evidence>
<proteinExistence type="inferred from homology"/>
<dbReference type="PROSITE" id="PS00666">
    <property type="entry name" value="DHDPS_2"/>
    <property type="match status" value="1"/>
</dbReference>
<reference evidence="17 19" key="4">
    <citation type="submission" date="2019-01" db="EMBL/GenBank/DDBJ databases">
        <title>The Pseudomonas aeruginosa pan-genome provides new insights on its population structure, horizontal gene transfer and pathogenicity.</title>
        <authorList>
            <person name="Freschi L."/>
            <person name="Vincent A.T."/>
            <person name="Jeukens J."/>
            <person name="Emond-Rheault J.-G."/>
            <person name="Kukavica-Ibrulj I."/>
            <person name="Dupont M.-J."/>
            <person name="Charette S.J."/>
            <person name="Boyle B."/>
            <person name="Levesque R.C."/>
        </authorList>
    </citation>
    <scope>NUCLEOTIDE SEQUENCE [LARGE SCALE GENOMIC DNA]</scope>
    <source>
        <strain evidence="17 19">PA-W36</strain>
    </source>
</reference>
<dbReference type="PIRSF" id="PIRSF001365">
    <property type="entry name" value="DHDPS"/>
    <property type="match status" value="1"/>
</dbReference>
<evidence type="ECO:0000313" key="17">
    <source>
        <dbReference type="EMBL" id="RPM21861.1"/>
    </source>
</evidence>
<dbReference type="PROSITE" id="PS00665">
    <property type="entry name" value="DHDPS_1"/>
    <property type="match status" value="1"/>
</dbReference>
<dbReference type="EMBL" id="NSNE01000002">
    <property type="protein sequence ID" value="RPM21861.1"/>
    <property type="molecule type" value="Genomic_DNA"/>
</dbReference>
<reference evidence="18" key="2">
    <citation type="submission" date="2015-06" db="EMBL/GenBank/DDBJ databases">
        <authorList>
            <person name="Radhakrishnan Rajesh"/>
            <person name="Underwood Anthony"/>
            <person name="Al-Shahib Ali"/>
        </authorList>
    </citation>
    <scope>NUCLEOTIDE SEQUENCE [LARGE SCALE GENOMIC DNA]</scope>
    <source>
        <strain evidence="18">P19_London_7_VIM_2_05_10</strain>
    </source>
</reference>
<evidence type="ECO:0000256" key="13">
    <source>
        <dbReference type="PIRNR" id="PIRNR001365"/>
    </source>
</evidence>
<dbReference type="Proteomes" id="UP000284767">
    <property type="component" value="Unassembled WGS sequence"/>
</dbReference>
<evidence type="ECO:0000256" key="9">
    <source>
        <dbReference type="ARBA" id="ARBA00023239"/>
    </source>
</evidence>
<evidence type="ECO:0000256" key="12">
    <source>
        <dbReference type="HAMAP-Rule" id="MF_00418"/>
    </source>
</evidence>
<evidence type="ECO:0000256" key="11">
    <source>
        <dbReference type="ARBA" id="ARBA00047836"/>
    </source>
</evidence>
<evidence type="ECO:0000256" key="10">
    <source>
        <dbReference type="ARBA" id="ARBA00023270"/>
    </source>
</evidence>
<dbReference type="AlphaFoldDB" id="A0A0F6UE82"/>
<comment type="pathway">
    <text evidence="2 12">Amino-acid biosynthesis; L-lysine biosynthesis via DAP pathway; (S)-tetrahydrodipicolinate from L-aspartate: step 3/4.</text>
</comment>
<dbReference type="InterPro" id="IPR013785">
    <property type="entry name" value="Aldolase_TIM"/>
</dbReference>
<feature type="site" description="Part of a proton relay during catalysis" evidence="12">
    <location>
        <position position="45"/>
    </location>
</feature>
<dbReference type="SMART" id="SM01130">
    <property type="entry name" value="DHDPS"/>
    <property type="match status" value="1"/>
</dbReference>
<keyword evidence="10 12" id="KW-0704">Schiff base</keyword>
<dbReference type="EMBL" id="CVVU01000275">
    <property type="protein sequence ID" value="CRQ12023.1"/>
    <property type="molecule type" value="Genomic_DNA"/>
</dbReference>
<evidence type="ECO:0000256" key="2">
    <source>
        <dbReference type="ARBA" id="ARBA00005120"/>
    </source>
</evidence>
<dbReference type="GO" id="GO:0009089">
    <property type="term" value="P:lysine biosynthetic process via diaminopimelate"/>
    <property type="evidence" value="ECO:0007669"/>
    <property type="project" value="UniProtKB-UniRule"/>
</dbReference>
<organism evidence="17 19">
    <name type="scientific">Pseudomonas aeruginosa</name>
    <dbReference type="NCBI Taxonomy" id="287"/>
    <lineage>
        <taxon>Bacteria</taxon>
        <taxon>Pseudomonadati</taxon>
        <taxon>Pseudomonadota</taxon>
        <taxon>Gammaproteobacteria</taxon>
        <taxon>Pseudomonadales</taxon>
        <taxon>Pseudomonadaceae</taxon>
        <taxon>Pseudomonas</taxon>
    </lineage>
</organism>
<keyword evidence="7 12" id="KW-0220">Diaminopimelate biosynthesis</keyword>
<evidence type="ECO:0000256" key="5">
    <source>
        <dbReference type="ARBA" id="ARBA00022490"/>
    </source>
</evidence>
<reference evidence="17 19" key="3">
    <citation type="submission" date="2017-08" db="EMBL/GenBank/DDBJ databases">
        <authorList>
            <person name="Feschi L."/>
            <person name="Jeukens J."/>
            <person name="Emond-Rheault J.-G."/>
            <person name="Kukavica-Ibrulj I."/>
            <person name="Boyle B."/>
            <person name="Levesque R.C."/>
        </authorList>
    </citation>
    <scope>NUCLEOTIDE SEQUENCE [LARGE SCALE GENOMIC DNA]</scope>
    <source>
        <strain evidence="17 19">PA-W36</strain>
    </source>
</reference>
<feature type="binding site" evidence="12 15">
    <location>
        <position position="46"/>
    </location>
    <ligand>
        <name>pyruvate</name>
        <dbReference type="ChEBI" id="CHEBI:15361"/>
    </ligand>
</feature>
<dbReference type="InterPro" id="IPR005263">
    <property type="entry name" value="DapA"/>
</dbReference>
<dbReference type="Proteomes" id="UP000045039">
    <property type="component" value="Unassembled WGS sequence"/>
</dbReference>
<dbReference type="EC" id="4.3.3.7" evidence="4 12"/>
<dbReference type="Pfam" id="PF00701">
    <property type="entry name" value="DHDPS"/>
    <property type="match status" value="1"/>
</dbReference>
<feature type="active site" description="Proton donor/acceptor" evidence="12 14">
    <location>
        <position position="133"/>
    </location>
</feature>
<evidence type="ECO:0000313" key="19">
    <source>
        <dbReference type="Proteomes" id="UP000284767"/>
    </source>
</evidence>
<dbReference type="PRINTS" id="PR00146">
    <property type="entry name" value="DHPICSNTHASE"/>
</dbReference>
<evidence type="ECO:0000256" key="4">
    <source>
        <dbReference type="ARBA" id="ARBA00012086"/>
    </source>
</evidence>
<comment type="function">
    <text evidence="1 12">Catalyzes the condensation of (S)-aspartate-beta-semialdehyde [(S)-ASA] and pyruvate to 4-hydroxy-tetrahydrodipicolinate (HTPA).</text>
</comment>
<reference evidence="16" key="1">
    <citation type="submission" date="2015-06" db="EMBL/GenBank/DDBJ databases">
        <authorList>
            <person name="Radhakrishnan R."/>
            <person name="Underwood A."/>
            <person name="Al-Shahib A."/>
        </authorList>
    </citation>
    <scope>NUCLEOTIDE SEQUENCE</scope>
    <source>
        <strain evidence="16">P19_London_7_VIM_2_05_10</strain>
    </source>
</reference>
<comment type="similarity">
    <text evidence="3 12 13">Belongs to the DapA family.</text>
</comment>
<dbReference type="RefSeq" id="WP_003117661.1">
    <property type="nucleotide sequence ID" value="NZ_CAADLU010000019.1"/>
</dbReference>
<evidence type="ECO:0000313" key="16">
    <source>
        <dbReference type="EMBL" id="CRQ12023.1"/>
    </source>
</evidence>
<dbReference type="InterPro" id="IPR002220">
    <property type="entry name" value="DapA-like"/>
</dbReference>
<sequence>MSSFQGIWVPLVTPFRHGEIDFAALPRLLDHLLNAGVAGVVVCGTTGEAAALEHGEQLQLLDAVLERVAPERVAMGLAGNNQAQLLAFQREVLERPLAGLLVPAPYYIRPSQEALVRFFHGVADASSVPLIVYDIPYRTGVRMELETLRRIVGHPRIAAIKDCGGSLENTLALLADGQVAVLAGEDLQMFNAFCLGASGAIAASAHLHPQRFVALHRQVVEGRLEAARANFFALLPLIRAAFAEPNPAPVKAGLARQGLIGDELRAPLLGCGAALAERLGSLLAEIPARLA</sequence>
<dbReference type="InterPro" id="IPR020625">
    <property type="entry name" value="Schiff_base-form_aldolases_AS"/>
</dbReference>
<comment type="caution">
    <text evidence="17">The sequence shown here is derived from an EMBL/GenBank/DDBJ whole genome shotgun (WGS) entry which is preliminary data.</text>
</comment>
<evidence type="ECO:0000256" key="7">
    <source>
        <dbReference type="ARBA" id="ARBA00022915"/>
    </source>
</evidence>
<dbReference type="PANTHER" id="PTHR12128:SF66">
    <property type="entry name" value="4-HYDROXY-2-OXOGLUTARATE ALDOLASE, MITOCHONDRIAL"/>
    <property type="match status" value="1"/>
</dbReference>
<comment type="caution">
    <text evidence="12">Was originally thought to be a dihydrodipicolinate synthase (DHDPS), catalyzing the condensation of (S)-aspartate-beta-semialdehyde [(S)-ASA] and pyruvate to dihydrodipicolinate (DHDP). However, it was shown in E.coli that the product of the enzymatic reaction is not dihydrodipicolinate but in fact (4S)-4-hydroxy-2,3,4,5-tetrahydro-(2S)-dipicolinic acid (HTPA), and that the consecutive dehydration reaction leading to DHDP is not spontaneous but catalyzed by DapB.</text>
</comment>
<feature type="site" description="Part of a proton relay during catalysis" evidence="12">
    <location>
        <position position="107"/>
    </location>
</feature>
<comment type="catalytic activity">
    <reaction evidence="11 12">
        <text>L-aspartate 4-semialdehyde + pyruvate = (2S,4S)-4-hydroxy-2,3,4,5-tetrahydrodipicolinate + H2O + H(+)</text>
        <dbReference type="Rhea" id="RHEA:34171"/>
        <dbReference type="ChEBI" id="CHEBI:15361"/>
        <dbReference type="ChEBI" id="CHEBI:15377"/>
        <dbReference type="ChEBI" id="CHEBI:15378"/>
        <dbReference type="ChEBI" id="CHEBI:67139"/>
        <dbReference type="ChEBI" id="CHEBI:537519"/>
        <dbReference type="EC" id="4.3.3.7"/>
    </reaction>
</comment>
<dbReference type="InterPro" id="IPR020624">
    <property type="entry name" value="Schiff_base-form_aldolases_CS"/>
</dbReference>
<name>A0A0F6UE82_PSEAI</name>
<dbReference type="PANTHER" id="PTHR12128">
    <property type="entry name" value="DIHYDRODIPICOLINATE SYNTHASE"/>
    <property type="match status" value="1"/>
</dbReference>
<dbReference type="Gene3D" id="3.20.20.70">
    <property type="entry name" value="Aldolase class I"/>
    <property type="match status" value="1"/>
</dbReference>
<dbReference type="SUPFAM" id="SSF51569">
    <property type="entry name" value="Aldolase"/>
    <property type="match status" value="1"/>
</dbReference>
<feature type="active site" description="Schiff-base intermediate with substrate" evidence="12 14">
    <location>
        <position position="161"/>
    </location>
</feature>
<accession>A0A0F6UE82</accession>
<comment type="subunit">
    <text evidence="12">Homodimer.</text>
</comment>
<evidence type="ECO:0000256" key="15">
    <source>
        <dbReference type="PIRSR" id="PIRSR001365-2"/>
    </source>
</evidence>